<evidence type="ECO:0000256" key="1">
    <source>
        <dbReference type="SAM" id="Phobius"/>
    </source>
</evidence>
<evidence type="ECO:0000313" key="3">
    <source>
        <dbReference type="Proteomes" id="UP000316855"/>
    </source>
</evidence>
<keyword evidence="1" id="KW-0472">Membrane</keyword>
<feature type="transmembrane region" description="Helical" evidence="1">
    <location>
        <begin position="78"/>
        <end position="96"/>
    </location>
</feature>
<name>A0A517VGV6_9PLAN</name>
<dbReference type="AlphaFoldDB" id="A0A517VGV6"/>
<accession>A0A517VGV6</accession>
<dbReference type="RefSeq" id="WP_145229706.1">
    <property type="nucleotide sequence ID" value="NZ_CP036343.1"/>
</dbReference>
<sequence length="99" mass="10672">MSLFNFNTLICGIGGLAGLFIALKWSDSCEVALTAAIGSAMLIDLIMRLTNDEVTDQMLNPEAGGFIRIPVGGPLKFIPVWVICISLLILVGLVYFQII</sequence>
<feature type="transmembrane region" description="Helical" evidence="1">
    <location>
        <begin position="30"/>
        <end position="49"/>
    </location>
</feature>
<protein>
    <submittedName>
        <fullName evidence="2">Uncharacterized protein</fullName>
    </submittedName>
</protein>
<keyword evidence="1" id="KW-0812">Transmembrane</keyword>
<reference evidence="2 3" key="1">
    <citation type="submission" date="2019-02" db="EMBL/GenBank/DDBJ databases">
        <title>Deep-cultivation of Planctomycetes and their phenomic and genomic characterization uncovers novel biology.</title>
        <authorList>
            <person name="Wiegand S."/>
            <person name="Jogler M."/>
            <person name="Boedeker C."/>
            <person name="Pinto D."/>
            <person name="Vollmers J."/>
            <person name="Rivas-Marin E."/>
            <person name="Kohn T."/>
            <person name="Peeters S.H."/>
            <person name="Heuer A."/>
            <person name="Rast P."/>
            <person name="Oberbeckmann S."/>
            <person name="Bunk B."/>
            <person name="Jeske O."/>
            <person name="Meyerdierks A."/>
            <person name="Storesund J.E."/>
            <person name="Kallscheuer N."/>
            <person name="Luecker S."/>
            <person name="Lage O.M."/>
            <person name="Pohl T."/>
            <person name="Merkel B.J."/>
            <person name="Hornburger P."/>
            <person name="Mueller R.-W."/>
            <person name="Bruemmer F."/>
            <person name="Labrenz M."/>
            <person name="Spormann A.M."/>
            <person name="Op den Camp H."/>
            <person name="Overmann J."/>
            <person name="Amann R."/>
            <person name="Jetten M.S.M."/>
            <person name="Mascher T."/>
            <person name="Medema M.H."/>
            <person name="Devos D.P."/>
            <person name="Kaster A.-K."/>
            <person name="Ovreas L."/>
            <person name="Rohde M."/>
            <person name="Galperin M.Y."/>
            <person name="Jogler C."/>
        </authorList>
    </citation>
    <scope>NUCLEOTIDE SEQUENCE [LARGE SCALE GENOMIC DNA]</scope>
    <source>
        <strain evidence="2 3">Pan161</strain>
    </source>
</reference>
<dbReference type="Proteomes" id="UP000316855">
    <property type="component" value="Chromosome"/>
</dbReference>
<organism evidence="2 3">
    <name type="scientific">Gimesia algae</name>
    <dbReference type="NCBI Taxonomy" id="2527971"/>
    <lineage>
        <taxon>Bacteria</taxon>
        <taxon>Pseudomonadati</taxon>
        <taxon>Planctomycetota</taxon>
        <taxon>Planctomycetia</taxon>
        <taxon>Planctomycetales</taxon>
        <taxon>Planctomycetaceae</taxon>
        <taxon>Gimesia</taxon>
    </lineage>
</organism>
<dbReference type="KEGG" id="gax:Pan161_38820"/>
<evidence type="ECO:0000313" key="2">
    <source>
        <dbReference type="EMBL" id="QDT92215.1"/>
    </source>
</evidence>
<keyword evidence="1" id="KW-1133">Transmembrane helix</keyword>
<dbReference type="OrthoDB" id="289527at2"/>
<gene>
    <name evidence="2" type="ORF">Pan161_38820</name>
</gene>
<proteinExistence type="predicted"/>
<dbReference type="EMBL" id="CP036343">
    <property type="protein sequence ID" value="QDT92215.1"/>
    <property type="molecule type" value="Genomic_DNA"/>
</dbReference>
<feature type="transmembrane region" description="Helical" evidence="1">
    <location>
        <begin position="6"/>
        <end position="23"/>
    </location>
</feature>
<keyword evidence="3" id="KW-1185">Reference proteome</keyword>